<feature type="transmembrane region" description="Helical" evidence="6">
    <location>
        <begin position="166"/>
        <end position="188"/>
    </location>
</feature>
<dbReference type="SUPFAM" id="SSF103473">
    <property type="entry name" value="MFS general substrate transporter"/>
    <property type="match status" value="1"/>
</dbReference>
<evidence type="ECO:0000256" key="4">
    <source>
        <dbReference type="ARBA" id="ARBA00022989"/>
    </source>
</evidence>
<dbReference type="InterPro" id="IPR036259">
    <property type="entry name" value="MFS_trans_sf"/>
</dbReference>
<feature type="transmembrane region" description="Helical" evidence="6">
    <location>
        <begin position="324"/>
        <end position="346"/>
    </location>
</feature>
<comment type="subcellular location">
    <subcellularLocation>
        <location evidence="1">Membrane</location>
        <topology evidence="1">Multi-pass membrane protein</topology>
    </subcellularLocation>
</comment>
<keyword evidence="4 6" id="KW-1133">Transmembrane helix</keyword>
<dbReference type="Gene3D" id="1.20.1250.20">
    <property type="entry name" value="MFS general substrate transporter like domains"/>
    <property type="match status" value="2"/>
</dbReference>
<keyword evidence="2" id="KW-0813">Transport</keyword>
<dbReference type="Proteomes" id="UP000805841">
    <property type="component" value="Unassembled WGS sequence"/>
</dbReference>
<evidence type="ECO:0000313" key="8">
    <source>
        <dbReference type="EMBL" id="MBD1598205.1"/>
    </source>
</evidence>
<feature type="transmembrane region" description="Helical" evidence="6">
    <location>
        <begin position="267"/>
        <end position="288"/>
    </location>
</feature>
<feature type="transmembrane region" description="Helical" evidence="6">
    <location>
        <begin position="234"/>
        <end position="255"/>
    </location>
</feature>
<feature type="transmembrane region" description="Helical" evidence="6">
    <location>
        <begin position="79"/>
        <end position="98"/>
    </location>
</feature>
<gene>
    <name evidence="8" type="ORF">HAQ05_05740</name>
</gene>
<protein>
    <submittedName>
        <fullName evidence="8">MFS transporter</fullName>
    </submittedName>
</protein>
<feature type="transmembrane region" description="Helical" evidence="6">
    <location>
        <begin position="39"/>
        <end position="58"/>
    </location>
</feature>
<feature type="transmembrane region" description="Helical" evidence="6">
    <location>
        <begin position="386"/>
        <end position="408"/>
    </location>
</feature>
<evidence type="ECO:0000256" key="5">
    <source>
        <dbReference type="ARBA" id="ARBA00023136"/>
    </source>
</evidence>
<feature type="transmembrane region" description="Helical" evidence="6">
    <location>
        <begin position="358"/>
        <end position="380"/>
    </location>
</feature>
<organism evidence="8 9">
    <name type="scientific">Pseudomonas typographi</name>
    <dbReference type="NCBI Taxonomy" id="2715964"/>
    <lineage>
        <taxon>Bacteria</taxon>
        <taxon>Pseudomonadati</taxon>
        <taxon>Pseudomonadota</taxon>
        <taxon>Gammaproteobacteria</taxon>
        <taxon>Pseudomonadales</taxon>
        <taxon>Pseudomonadaceae</taxon>
        <taxon>Pseudomonas</taxon>
    </lineage>
</organism>
<dbReference type="CDD" id="cd17319">
    <property type="entry name" value="MFS_ExuT_GudP_like"/>
    <property type="match status" value="1"/>
</dbReference>
<proteinExistence type="predicted"/>
<feature type="transmembrane region" description="Helical" evidence="6">
    <location>
        <begin position="104"/>
        <end position="125"/>
    </location>
</feature>
<name>A0ABR7YYF9_9PSED</name>
<reference evidence="8 9" key="1">
    <citation type="journal article" date="2020" name="Insects">
        <title>Bacteria Belonging to Pseudomonas typographi sp. nov. from the Bark Beetle Ips typographus Have Genomic Potential to Aid in the Host Ecology.</title>
        <authorList>
            <person name="Peral-Aranega E."/>
            <person name="Saati-Santamaria Z."/>
            <person name="Kolarik M."/>
            <person name="Rivas R."/>
            <person name="Garcia-Fraile P."/>
        </authorList>
    </citation>
    <scope>NUCLEOTIDE SEQUENCE [LARGE SCALE GENOMIC DNA]</scope>
    <source>
        <strain evidence="8 9">CA3A</strain>
    </source>
</reference>
<accession>A0ABR7YYF9</accession>
<feature type="transmembrane region" description="Helical" evidence="6">
    <location>
        <begin position="132"/>
        <end position="154"/>
    </location>
</feature>
<feature type="transmembrane region" description="Helical" evidence="6">
    <location>
        <begin position="300"/>
        <end position="318"/>
    </location>
</feature>
<dbReference type="Pfam" id="PF07690">
    <property type="entry name" value="MFS_1"/>
    <property type="match status" value="1"/>
</dbReference>
<dbReference type="InterPro" id="IPR020846">
    <property type="entry name" value="MFS_dom"/>
</dbReference>
<evidence type="ECO:0000256" key="2">
    <source>
        <dbReference type="ARBA" id="ARBA00022448"/>
    </source>
</evidence>
<dbReference type="EMBL" id="JAAOCA010000006">
    <property type="protein sequence ID" value="MBD1598205.1"/>
    <property type="molecule type" value="Genomic_DNA"/>
</dbReference>
<feature type="domain" description="Major facilitator superfamily (MFS) profile" evidence="7">
    <location>
        <begin position="8"/>
        <end position="413"/>
    </location>
</feature>
<dbReference type="InterPro" id="IPR011701">
    <property type="entry name" value="MFS"/>
</dbReference>
<dbReference type="PROSITE" id="PS50850">
    <property type="entry name" value="MFS"/>
    <property type="match status" value="1"/>
</dbReference>
<keyword evidence="3 6" id="KW-0812">Transmembrane</keyword>
<dbReference type="PANTHER" id="PTHR43791">
    <property type="entry name" value="PERMEASE-RELATED"/>
    <property type="match status" value="1"/>
</dbReference>
<keyword evidence="9" id="KW-1185">Reference proteome</keyword>
<evidence type="ECO:0000259" key="7">
    <source>
        <dbReference type="PROSITE" id="PS50850"/>
    </source>
</evidence>
<evidence type="ECO:0000256" key="3">
    <source>
        <dbReference type="ARBA" id="ARBA00022692"/>
    </source>
</evidence>
<sequence length="437" mass="47209">MRKAMWRIVPFIIACYFFAYLDRVNVGIAALQMNDAIGLSAEAFGFGSGIFFVGYFIFEVPSNMFLERFGARRWIARIMVTWGILAGCMVFASGPVFYSALRFLLGLAEAGFYPGIILYITYFFPKSYRGRVIAIFTTGVPLSVFLGSPVSTLLLELHGLMGLEGWQWMFLMEALPSVLLGVACLWVLSDSPREAKWLAAEEREWLEQTLQAERLAQTPGPRRRVWSILADPRVLACAFVYAGVAASSIGLAVWQPQIIKSHGLSNIQAGFLSAVPYGVAVVGMILWARMSDKSLHRAPYVLIPLLVITFSLASLGAIDALSLTVLGLSLAVMSTYAFKGPFWAFVTETFDASEVAVILAHINAIGGLGSFLGSWAFGVVKGATGSYALGLLPIVALTALGALTVALISTRARHRARALGGATPGTAQRAKIKPASS</sequence>
<comment type="caution">
    <text evidence="8">The sequence shown here is derived from an EMBL/GenBank/DDBJ whole genome shotgun (WGS) entry which is preliminary data.</text>
</comment>
<evidence type="ECO:0000313" key="9">
    <source>
        <dbReference type="Proteomes" id="UP000805841"/>
    </source>
</evidence>
<evidence type="ECO:0000256" key="1">
    <source>
        <dbReference type="ARBA" id="ARBA00004141"/>
    </source>
</evidence>
<evidence type="ECO:0000256" key="6">
    <source>
        <dbReference type="SAM" id="Phobius"/>
    </source>
</evidence>
<dbReference type="PANTHER" id="PTHR43791:SF36">
    <property type="entry name" value="TRANSPORTER, PUTATIVE (AFU_ORTHOLOGUE AFUA_6G08340)-RELATED"/>
    <property type="match status" value="1"/>
</dbReference>
<keyword evidence="5 6" id="KW-0472">Membrane</keyword>